<dbReference type="eggNOG" id="COG4961">
    <property type="taxonomic scope" value="Bacteria"/>
</dbReference>
<dbReference type="Proteomes" id="UP000002366">
    <property type="component" value="Chromosome"/>
</dbReference>
<feature type="transmembrane region" description="Helical" evidence="1">
    <location>
        <begin position="21"/>
        <end position="40"/>
    </location>
</feature>
<name>D5EFJ4_AMICL</name>
<dbReference type="OrthoDB" id="1683505at2"/>
<dbReference type="KEGG" id="aco:Amico_1204"/>
<protein>
    <submittedName>
        <fullName evidence="3">TadE family protein</fullName>
    </submittedName>
</protein>
<feature type="domain" description="TadE-like" evidence="2">
    <location>
        <begin position="13"/>
        <end position="55"/>
    </location>
</feature>
<evidence type="ECO:0000313" key="4">
    <source>
        <dbReference type="Proteomes" id="UP000002366"/>
    </source>
</evidence>
<keyword evidence="4" id="KW-1185">Reference proteome</keyword>
<dbReference type="STRING" id="572547.Amico_1204"/>
<keyword evidence="1" id="KW-0812">Transmembrane</keyword>
<reference evidence="3 4" key="1">
    <citation type="journal article" date="2010" name="Stand. Genomic Sci.">
        <title>Complete genome sequence of Aminobacterium colombiense type strain (ALA-1).</title>
        <authorList>
            <person name="Chertkov O."/>
            <person name="Sikorski J."/>
            <person name="Brambilla E."/>
            <person name="Lapidus A."/>
            <person name="Copeland A."/>
            <person name="Glavina Del Rio T."/>
            <person name="Nolan M."/>
            <person name="Lucas S."/>
            <person name="Tice H."/>
            <person name="Cheng J.F."/>
            <person name="Han C."/>
            <person name="Detter J.C."/>
            <person name="Bruce D."/>
            <person name="Tapia R."/>
            <person name="Goodwin L."/>
            <person name="Pitluck S."/>
            <person name="Liolios K."/>
            <person name="Ivanova N."/>
            <person name="Mavromatis K."/>
            <person name="Ovchinnikova G."/>
            <person name="Pati A."/>
            <person name="Chen A."/>
            <person name="Palaniappan K."/>
            <person name="Land M."/>
            <person name="Hauser L."/>
            <person name="Chang Y.J."/>
            <person name="Jeffries C.D."/>
            <person name="Spring S."/>
            <person name="Rohde M."/>
            <person name="Goker M."/>
            <person name="Bristow J."/>
            <person name="Eisen J.A."/>
            <person name="Markowitz V."/>
            <person name="Hugenholtz P."/>
            <person name="Kyrpides N.C."/>
            <person name="Klenk H.P."/>
        </authorList>
    </citation>
    <scope>NUCLEOTIDE SEQUENCE [LARGE SCALE GENOMIC DNA]</scope>
    <source>
        <strain evidence="4">DSM 12261 / ALA-1</strain>
    </source>
</reference>
<dbReference type="Pfam" id="PF07811">
    <property type="entry name" value="TadE"/>
    <property type="match status" value="1"/>
</dbReference>
<evidence type="ECO:0000259" key="2">
    <source>
        <dbReference type="Pfam" id="PF07811"/>
    </source>
</evidence>
<evidence type="ECO:0000313" key="3">
    <source>
        <dbReference type="EMBL" id="ADE57326.1"/>
    </source>
</evidence>
<keyword evidence="1" id="KW-0472">Membrane</keyword>
<keyword evidence="1" id="KW-1133">Transmembrane helix</keyword>
<dbReference type="EMBL" id="CP001997">
    <property type="protein sequence ID" value="ADE57326.1"/>
    <property type="molecule type" value="Genomic_DNA"/>
</dbReference>
<evidence type="ECO:0000256" key="1">
    <source>
        <dbReference type="SAM" id="Phobius"/>
    </source>
</evidence>
<gene>
    <name evidence="3" type="ordered locus">Amico_1204</name>
</gene>
<organism evidence="3 4">
    <name type="scientific">Aminobacterium colombiense (strain DSM 12261 / ALA-1)</name>
    <dbReference type="NCBI Taxonomy" id="572547"/>
    <lineage>
        <taxon>Bacteria</taxon>
        <taxon>Thermotogati</taxon>
        <taxon>Synergistota</taxon>
        <taxon>Synergistia</taxon>
        <taxon>Synergistales</taxon>
        <taxon>Aminobacteriaceae</taxon>
        <taxon>Aminobacterium</taxon>
    </lineage>
</organism>
<accession>D5EFJ4</accession>
<proteinExistence type="predicted"/>
<dbReference type="RefSeq" id="WP_013048589.1">
    <property type="nucleotide sequence ID" value="NC_014011.1"/>
</dbReference>
<dbReference type="HOGENOM" id="CLU_122851_2_0_0"/>
<sequence length="134" mass="14498">MRMLEVLKKRSRGQAIVEFALVLPLLLVLVMGIIDFGLIMQQYLTLNQGAREGARMASVGGSAADVTSRVEEILAVRWTSAEVSVNVTETDKGSYKESVVTVQAPVAFLTPLGAFVEGLTSNWQAHASASFRVE</sequence>
<dbReference type="InterPro" id="IPR012495">
    <property type="entry name" value="TadE-like_dom"/>
</dbReference>
<dbReference type="AlphaFoldDB" id="D5EFJ4"/>